<protein>
    <submittedName>
        <fullName evidence="2">Uncharacterized protein</fullName>
    </submittedName>
</protein>
<organism evidence="2">
    <name type="scientific">marine sediment metagenome</name>
    <dbReference type="NCBI Taxonomy" id="412755"/>
    <lineage>
        <taxon>unclassified sequences</taxon>
        <taxon>metagenomes</taxon>
        <taxon>ecological metagenomes</taxon>
    </lineage>
</organism>
<evidence type="ECO:0000313" key="2">
    <source>
        <dbReference type="EMBL" id="KKL12960.1"/>
    </source>
</evidence>
<evidence type="ECO:0000256" key="1">
    <source>
        <dbReference type="SAM" id="Phobius"/>
    </source>
</evidence>
<dbReference type="AlphaFoldDB" id="A0A0F9AU40"/>
<reference evidence="2" key="1">
    <citation type="journal article" date="2015" name="Nature">
        <title>Complex archaea that bridge the gap between prokaryotes and eukaryotes.</title>
        <authorList>
            <person name="Spang A."/>
            <person name="Saw J.H."/>
            <person name="Jorgensen S.L."/>
            <person name="Zaremba-Niedzwiedzka K."/>
            <person name="Martijn J."/>
            <person name="Lind A.E."/>
            <person name="van Eijk R."/>
            <person name="Schleper C."/>
            <person name="Guy L."/>
            <person name="Ettema T.J."/>
        </authorList>
    </citation>
    <scope>NUCLEOTIDE SEQUENCE</scope>
</reference>
<keyword evidence="1" id="KW-0812">Transmembrane</keyword>
<feature type="transmembrane region" description="Helical" evidence="1">
    <location>
        <begin position="12"/>
        <end position="31"/>
    </location>
</feature>
<comment type="caution">
    <text evidence="2">The sequence shown here is derived from an EMBL/GenBank/DDBJ whole genome shotgun (WGS) entry which is preliminary data.</text>
</comment>
<name>A0A0F9AU40_9ZZZZ</name>
<keyword evidence="1" id="KW-1133">Transmembrane helix</keyword>
<dbReference type="EMBL" id="LAZR01041054">
    <property type="protein sequence ID" value="KKL12960.1"/>
    <property type="molecule type" value="Genomic_DNA"/>
</dbReference>
<feature type="non-terminal residue" evidence="2">
    <location>
        <position position="51"/>
    </location>
</feature>
<proteinExistence type="predicted"/>
<accession>A0A0F9AU40</accession>
<sequence length="51" mass="5725">MDEIVVVEGAVLFFILVLSFIFNQALAYFGIELEDRYKKLVVFLVAVGLTA</sequence>
<keyword evidence="1" id="KW-0472">Membrane</keyword>
<gene>
    <name evidence="2" type="ORF">LCGC14_2530520</name>
</gene>